<evidence type="ECO:0000256" key="3">
    <source>
        <dbReference type="ARBA" id="ARBA00022917"/>
    </source>
</evidence>
<organism evidence="9 10">
    <name type="scientific">Oceanobacillus oncorhynchi</name>
    <dbReference type="NCBI Taxonomy" id="545501"/>
    <lineage>
        <taxon>Bacteria</taxon>
        <taxon>Bacillati</taxon>
        <taxon>Bacillota</taxon>
        <taxon>Bacilli</taxon>
        <taxon>Bacillales</taxon>
        <taxon>Bacillaceae</taxon>
        <taxon>Oceanobacillus</taxon>
    </lineage>
</organism>
<gene>
    <name evidence="4 9" type="primary">infC</name>
    <name evidence="9" type="ORF">BN997_03899</name>
</gene>
<dbReference type="HAMAP" id="MF_00080">
    <property type="entry name" value="IF_3"/>
    <property type="match status" value="1"/>
</dbReference>
<reference evidence="9 10" key="1">
    <citation type="submission" date="2014-11" db="EMBL/GenBank/DDBJ databases">
        <authorList>
            <person name="Urmite Genomes Urmite Genomes"/>
        </authorList>
    </citation>
    <scope>NUCLEOTIDE SEQUENCE [LARGE SCALE GENOMIC DNA]</scope>
    <source>
        <strain evidence="9 10">Oc5</strain>
    </source>
</reference>
<dbReference type="InterPro" id="IPR036787">
    <property type="entry name" value="T_IF-3_N_sf"/>
</dbReference>
<evidence type="ECO:0000256" key="4">
    <source>
        <dbReference type="HAMAP-Rule" id="MF_00080"/>
    </source>
</evidence>
<dbReference type="GO" id="GO:0003743">
    <property type="term" value="F:translation initiation factor activity"/>
    <property type="evidence" value="ECO:0007669"/>
    <property type="project" value="UniProtKB-UniRule"/>
</dbReference>
<name>A0A0A1MF09_9BACI</name>
<dbReference type="AlphaFoldDB" id="A0A0A1MF09"/>
<dbReference type="PANTHER" id="PTHR10938">
    <property type="entry name" value="TRANSLATION INITIATION FACTOR IF-3"/>
    <property type="match status" value="1"/>
</dbReference>
<keyword evidence="3 4" id="KW-0648">Protein biosynthesis</keyword>
<evidence type="ECO:0000256" key="5">
    <source>
        <dbReference type="NCBIfam" id="TIGR00168"/>
    </source>
</evidence>
<dbReference type="Pfam" id="PF00707">
    <property type="entry name" value="IF3_C"/>
    <property type="match status" value="1"/>
</dbReference>
<dbReference type="SUPFAM" id="SSF55200">
    <property type="entry name" value="Translation initiation factor IF3, C-terminal domain"/>
    <property type="match status" value="1"/>
</dbReference>
<comment type="subcellular location">
    <subcellularLocation>
        <location evidence="4 6">Cytoplasm</location>
    </subcellularLocation>
</comment>
<dbReference type="InterPro" id="IPR019815">
    <property type="entry name" value="Translation_initiation_fac_3_C"/>
</dbReference>
<protein>
    <recommendedName>
        <fullName evidence="4 5">Translation initiation factor IF-3</fullName>
    </recommendedName>
</protein>
<dbReference type="InterPro" id="IPR036788">
    <property type="entry name" value="T_IF-3_C_sf"/>
</dbReference>
<dbReference type="InterPro" id="IPR019813">
    <property type="entry name" value="Translation_initiation_fac3_CS"/>
</dbReference>
<evidence type="ECO:0000256" key="1">
    <source>
        <dbReference type="ARBA" id="ARBA00005439"/>
    </source>
</evidence>
<feature type="domain" description="Translation initiation factor 3 N-terminal" evidence="8">
    <location>
        <begin position="51"/>
        <end position="120"/>
    </location>
</feature>
<keyword evidence="4" id="KW-0963">Cytoplasm</keyword>
<dbReference type="Pfam" id="PF05198">
    <property type="entry name" value="IF3_N"/>
    <property type="match status" value="1"/>
</dbReference>
<dbReference type="SUPFAM" id="SSF54364">
    <property type="entry name" value="Translation initiation factor IF3, N-terminal domain"/>
    <property type="match status" value="1"/>
</dbReference>
<comment type="subunit">
    <text evidence="4 6">Monomer.</text>
</comment>
<evidence type="ECO:0000313" key="10">
    <source>
        <dbReference type="Proteomes" id="UP000040453"/>
    </source>
</evidence>
<evidence type="ECO:0000259" key="8">
    <source>
        <dbReference type="Pfam" id="PF05198"/>
    </source>
</evidence>
<evidence type="ECO:0000256" key="2">
    <source>
        <dbReference type="ARBA" id="ARBA00022540"/>
    </source>
</evidence>
<evidence type="ECO:0000259" key="7">
    <source>
        <dbReference type="Pfam" id="PF00707"/>
    </source>
</evidence>
<dbReference type="NCBIfam" id="TIGR00168">
    <property type="entry name" value="infC"/>
    <property type="match status" value="1"/>
</dbReference>
<dbReference type="PANTHER" id="PTHR10938:SF0">
    <property type="entry name" value="TRANSLATION INITIATION FACTOR IF-3, MITOCHONDRIAL"/>
    <property type="match status" value="1"/>
</dbReference>
<dbReference type="FunFam" id="3.30.110.10:FF:000001">
    <property type="entry name" value="Translation initiation factor IF-3"/>
    <property type="match status" value="1"/>
</dbReference>
<dbReference type="FunFam" id="3.10.20.80:FF:000001">
    <property type="entry name" value="Translation initiation factor IF-3"/>
    <property type="match status" value="1"/>
</dbReference>
<comment type="similarity">
    <text evidence="1 4 6">Belongs to the IF-3 family.</text>
</comment>
<keyword evidence="2 4" id="KW-0396">Initiation factor</keyword>
<keyword evidence="10" id="KW-1185">Reference proteome</keyword>
<proteinExistence type="inferred from homology"/>
<dbReference type="Gene3D" id="3.30.110.10">
    <property type="entry name" value="Translation initiation factor 3 (IF-3), C-terminal domain"/>
    <property type="match status" value="1"/>
</dbReference>
<comment type="function">
    <text evidence="4 6">IF-3 binds to the 30S ribosomal subunit and shifts the equilibrium between 70S ribosomes and their 50S and 30S subunits in favor of the free subunits, thus enhancing the availability of 30S subunits on which protein synthesis initiation begins.</text>
</comment>
<dbReference type="PROSITE" id="PS00938">
    <property type="entry name" value="IF3"/>
    <property type="match status" value="1"/>
</dbReference>
<dbReference type="GO" id="GO:0016020">
    <property type="term" value="C:membrane"/>
    <property type="evidence" value="ECO:0007669"/>
    <property type="project" value="TreeGrafter"/>
</dbReference>
<dbReference type="STRING" id="545501.BN997_03899"/>
<dbReference type="GO" id="GO:0005829">
    <property type="term" value="C:cytosol"/>
    <property type="evidence" value="ECO:0007669"/>
    <property type="project" value="TreeGrafter"/>
</dbReference>
<evidence type="ECO:0000256" key="6">
    <source>
        <dbReference type="RuleBase" id="RU000646"/>
    </source>
</evidence>
<accession>A0A0A1MF09</accession>
<sequence length="216" mass="25005">MTGSSRFMFTNEEMCGCKYVPTLFLCIEMTCPDRSVTKFRRWLAISKDMNVNEKIRAREVRLIDSNGDQLGVKSRNEALDIAQKRNLDLVLVAPNAKPPVCRIMDFGKYRFEQQKKEKEARKKQKVINVKEVRFTPGIGDHDFETKLKNARKFLEKGDKVKAAVRFRGRAITHKELGKEVLDRFAEEVKDLGTVETKPKMEGRNMFMMVAPLNEKK</sequence>
<dbReference type="EMBL" id="CDGG01000001">
    <property type="protein sequence ID" value="CEI83970.1"/>
    <property type="molecule type" value="Genomic_DNA"/>
</dbReference>
<feature type="domain" description="Translation initiation factor 3 C-terminal" evidence="7">
    <location>
        <begin position="127"/>
        <end position="211"/>
    </location>
</feature>
<dbReference type="Proteomes" id="UP000040453">
    <property type="component" value="Unassembled WGS sequence"/>
</dbReference>
<dbReference type="GO" id="GO:0032790">
    <property type="term" value="P:ribosome disassembly"/>
    <property type="evidence" value="ECO:0007669"/>
    <property type="project" value="TreeGrafter"/>
</dbReference>
<dbReference type="InterPro" id="IPR019814">
    <property type="entry name" value="Translation_initiation_fac_3_N"/>
</dbReference>
<evidence type="ECO:0000313" key="9">
    <source>
        <dbReference type="EMBL" id="CEI83970.1"/>
    </source>
</evidence>
<dbReference type="InterPro" id="IPR001288">
    <property type="entry name" value="Translation_initiation_fac_3"/>
</dbReference>
<dbReference type="GO" id="GO:0043022">
    <property type="term" value="F:ribosome binding"/>
    <property type="evidence" value="ECO:0007669"/>
    <property type="project" value="UniProtKB-ARBA"/>
</dbReference>
<dbReference type="Gene3D" id="3.10.20.80">
    <property type="entry name" value="Translation initiation factor 3 (IF-3), N-terminal domain"/>
    <property type="match status" value="1"/>
</dbReference>